<feature type="region of interest" description="Disordered" evidence="1">
    <location>
        <begin position="708"/>
        <end position="732"/>
    </location>
</feature>
<feature type="compositionally biased region" description="Low complexity" evidence="1">
    <location>
        <begin position="708"/>
        <end position="720"/>
    </location>
</feature>
<dbReference type="Pfam" id="PF26188">
    <property type="entry name" value="RESC6"/>
    <property type="match status" value="1"/>
</dbReference>
<accession>A0A7S4VZK5</accession>
<dbReference type="AlphaFoldDB" id="A0A7S4VZK5"/>
<evidence type="ECO:0000313" key="3">
    <source>
        <dbReference type="EMBL" id="CAE4641615.1"/>
    </source>
</evidence>
<protein>
    <recommendedName>
        <fullName evidence="2">RNA-editing substrate-binding complex 6 protein domain-containing protein</fullName>
    </recommendedName>
</protein>
<evidence type="ECO:0000259" key="2">
    <source>
        <dbReference type="Pfam" id="PF26188"/>
    </source>
</evidence>
<organism evidence="3">
    <name type="scientific">Alexandrium monilatum</name>
    <dbReference type="NCBI Taxonomy" id="311494"/>
    <lineage>
        <taxon>Eukaryota</taxon>
        <taxon>Sar</taxon>
        <taxon>Alveolata</taxon>
        <taxon>Dinophyceae</taxon>
        <taxon>Gonyaulacales</taxon>
        <taxon>Pyrocystaceae</taxon>
        <taxon>Alexandrium</taxon>
    </lineage>
</organism>
<dbReference type="InterPro" id="IPR058917">
    <property type="entry name" value="RESC6_dom"/>
</dbReference>
<proteinExistence type="predicted"/>
<reference evidence="3" key="1">
    <citation type="submission" date="2021-01" db="EMBL/GenBank/DDBJ databases">
        <authorList>
            <person name="Corre E."/>
            <person name="Pelletier E."/>
            <person name="Niang G."/>
            <person name="Scheremetjew M."/>
            <person name="Finn R."/>
            <person name="Kale V."/>
            <person name="Holt S."/>
            <person name="Cochrane G."/>
            <person name="Meng A."/>
            <person name="Brown T."/>
            <person name="Cohen L."/>
        </authorList>
    </citation>
    <scope>NUCLEOTIDE SEQUENCE</scope>
    <source>
        <strain evidence="3">CCMP3105</strain>
    </source>
</reference>
<gene>
    <name evidence="3" type="ORF">AMON00008_LOCUS48342</name>
</gene>
<dbReference type="EMBL" id="HBNR01068309">
    <property type="protein sequence ID" value="CAE4641615.1"/>
    <property type="molecule type" value="Transcribed_RNA"/>
</dbReference>
<sequence>MDPLHLVTALHRLARFRSRDEASVFLRDPLRLALLRRLGGALEELSALSLCCVLWALARLSAAPEWLERLMNRSAEAAPGLSSHQLSMALYALARLHRLPAAQRSQALIEALHQEVRRRQQSLGPGATSAMDTVLIADSLARLQIYDDAVFASLAGALRSHLEAGELRMREVRHAATAFASIGFVDPRLGAALCDWLRPRAAECSAGDLVALAYALARAGAAGPAHGRLFAALVPDVLARLDRRELSSRDASSLLYTFSQAGALSHRLAGALADAVDRAPNALDGQDLALMVPCLGAAALERQELVGKLASRTARLVGTLSPRQLARLACGFGDAHARSPLLWEALGRESLARSASFSAPDVLRVLAGLDAAGWTQEDVLRAFWGLAATKIQKYLAEESLAFLRIWPRLEAPLRRELEQLPEELIRNLRQRLERGARSGWQAPVELGVELFEWLPQSRALQAKSATFDGRLIHAAFGHLPHQVLAAKAGLWGRLLTALALSDRELSACTRTKLQQQKSLRGAFHERLAREAAGAAATPRDPGLAVAAAFRCAALGFDGEPMRELLRALLRLCEDGMQAVEAATFAARAAQLCWACAEVRSHRREATRLTARLAEQWEESGGEGPVVDAVSGIRLAWASLACGSADGEVRSLLQAVAGVEGEDLLPLLTPVDLQPARQLAWHCRQQTGASLGGWAAALLAQGPALPAGAASGARRTSAASGPSKAAQSPPPEQQLSGLLQQMRVPHVVSSPAAMPGGIYRVSIWFPQPRAVLDVDTGADRLASGTLGGSAELRRRQLRDAGLQVHAFDSAALRGPQRSQQLRAVAEAVAGSCPEAAEWLSGPEGAAAVMTADMTSRDAGVV</sequence>
<evidence type="ECO:0000256" key="1">
    <source>
        <dbReference type="SAM" id="MobiDB-lite"/>
    </source>
</evidence>
<feature type="domain" description="RNA-editing substrate-binding complex 6 protein" evidence="2">
    <location>
        <begin position="159"/>
        <end position="391"/>
    </location>
</feature>
<name>A0A7S4VZK5_9DINO</name>